<comment type="caution">
    <text evidence="2">The sequence shown here is derived from an EMBL/GenBank/DDBJ whole genome shotgun (WGS) entry which is preliminary data.</text>
</comment>
<dbReference type="AlphaFoldDB" id="A0A1J5P4E6"/>
<evidence type="ECO:0000313" key="2">
    <source>
        <dbReference type="EMBL" id="OIQ65994.1"/>
    </source>
</evidence>
<accession>A0A1J5P4E6</accession>
<dbReference type="EMBL" id="MLJW01006908">
    <property type="protein sequence ID" value="OIQ65994.1"/>
    <property type="molecule type" value="Genomic_DNA"/>
</dbReference>
<dbReference type="InterPro" id="IPR036453">
    <property type="entry name" value="GluRdtase_dimer_dom_sf"/>
</dbReference>
<dbReference type="Pfam" id="PF00745">
    <property type="entry name" value="GlutR_dimer"/>
    <property type="match status" value="1"/>
</dbReference>
<name>A0A1J5P4E6_9ZZZZ</name>
<gene>
    <name evidence="2" type="primary">hemA_19</name>
    <name evidence="2" type="ORF">GALL_524430</name>
</gene>
<dbReference type="EC" id="1.2.1.70" evidence="2"/>
<sequence>MIDIALSSDFASDVRALESVDVIDLDVVRVNAPKEHGEEIEQANDIVQKAVIKFENEQSARTMDPAIAAMRSHVGILIDLEVKRVRDRLGDEIAADVEFSLHKVTNALLHTPSVRARSLVRDGDQKDYRAAIQVLFGIDIETPEDV</sequence>
<dbReference type="PANTHER" id="PTHR43013:SF1">
    <property type="entry name" value="GLUTAMYL-TRNA REDUCTASE"/>
    <property type="match status" value="1"/>
</dbReference>
<organism evidence="2">
    <name type="scientific">mine drainage metagenome</name>
    <dbReference type="NCBI Taxonomy" id="410659"/>
    <lineage>
        <taxon>unclassified sequences</taxon>
        <taxon>metagenomes</taxon>
        <taxon>ecological metagenomes</taxon>
    </lineage>
</organism>
<dbReference type="GO" id="GO:0019353">
    <property type="term" value="P:protoporphyrinogen IX biosynthetic process from glutamate"/>
    <property type="evidence" value="ECO:0007669"/>
    <property type="project" value="TreeGrafter"/>
</dbReference>
<keyword evidence="2" id="KW-0560">Oxidoreductase</keyword>
<dbReference type="GO" id="GO:0050661">
    <property type="term" value="F:NADP binding"/>
    <property type="evidence" value="ECO:0007669"/>
    <property type="project" value="InterPro"/>
</dbReference>
<evidence type="ECO:0000259" key="1">
    <source>
        <dbReference type="Pfam" id="PF00745"/>
    </source>
</evidence>
<feature type="domain" description="Tetrapyrrole biosynthesis glutamyl-tRNA reductase dimerisation" evidence="1">
    <location>
        <begin position="42"/>
        <end position="138"/>
    </location>
</feature>
<dbReference type="PANTHER" id="PTHR43013">
    <property type="entry name" value="GLUTAMYL-TRNA REDUCTASE"/>
    <property type="match status" value="1"/>
</dbReference>
<dbReference type="InterPro" id="IPR015896">
    <property type="entry name" value="4pyrrol_synth_GluRdtase_dimer"/>
</dbReference>
<dbReference type="SUPFAM" id="SSF69075">
    <property type="entry name" value="Glutamyl tRNA-reductase dimerization domain"/>
    <property type="match status" value="1"/>
</dbReference>
<reference evidence="2" key="1">
    <citation type="submission" date="2016-10" db="EMBL/GenBank/DDBJ databases">
        <title>Sequence of Gallionella enrichment culture.</title>
        <authorList>
            <person name="Poehlein A."/>
            <person name="Muehling M."/>
            <person name="Daniel R."/>
        </authorList>
    </citation>
    <scope>NUCLEOTIDE SEQUENCE</scope>
</reference>
<dbReference type="GO" id="GO:0008883">
    <property type="term" value="F:glutamyl-tRNA reductase activity"/>
    <property type="evidence" value="ECO:0007669"/>
    <property type="project" value="UniProtKB-EC"/>
</dbReference>
<proteinExistence type="predicted"/>
<protein>
    <submittedName>
        <fullName evidence="2">Glutamyl-tRNA reductase</fullName>
        <ecNumber evidence="2">1.2.1.70</ecNumber>
    </submittedName>
</protein>